<evidence type="ECO:0000313" key="3">
    <source>
        <dbReference type="Proteomes" id="UP001206878"/>
    </source>
</evidence>
<dbReference type="AlphaFoldDB" id="A0AAW5MZ63"/>
<name>A0AAW5MZ63_9ESCH</name>
<accession>A0AAW5MZ63</accession>
<feature type="non-terminal residue" evidence="2">
    <location>
        <position position="91"/>
    </location>
</feature>
<evidence type="ECO:0000259" key="1">
    <source>
        <dbReference type="Pfam" id="PF14361"/>
    </source>
</evidence>
<dbReference type="Proteomes" id="UP001206878">
    <property type="component" value="Unassembled WGS sequence"/>
</dbReference>
<gene>
    <name evidence="2" type="ORF">NVV43_25885</name>
</gene>
<reference evidence="2" key="1">
    <citation type="submission" date="2022-07" db="EMBL/GenBank/DDBJ databases">
        <title>Diversity of ethanolamine utilization by human commensal Escherichia coli.</title>
        <authorList>
            <person name="Jubelin G."/>
        </authorList>
    </citation>
    <scope>NUCLEOTIDE SEQUENCE</scope>
    <source>
        <strain evidence="2">S1</strain>
    </source>
</reference>
<dbReference type="EMBL" id="JANPXH010000606">
    <property type="protein sequence ID" value="MCR6678934.1"/>
    <property type="molecule type" value="Genomic_DNA"/>
</dbReference>
<dbReference type="Pfam" id="PF14361">
    <property type="entry name" value="RsbRD_N"/>
    <property type="match status" value="1"/>
</dbReference>
<feature type="domain" description="RsbT co-antagonist protein RsbRD N-terminal" evidence="1">
    <location>
        <begin position="13"/>
        <end position="90"/>
    </location>
</feature>
<sequence length="91" mass="9574">VPEISAEVAADLGGDWSADAAEPIVRHLLRALESGPRVSVGDLRRLRSEGARAAREGRPLASPIDAYLSSAWVIWDRAVAIAKAGDSEALA</sequence>
<organism evidence="2 3">
    <name type="scientific">Escherichia marmotae</name>
    <dbReference type="NCBI Taxonomy" id="1499973"/>
    <lineage>
        <taxon>Bacteria</taxon>
        <taxon>Pseudomonadati</taxon>
        <taxon>Pseudomonadota</taxon>
        <taxon>Gammaproteobacteria</taxon>
        <taxon>Enterobacterales</taxon>
        <taxon>Enterobacteriaceae</taxon>
        <taxon>Escherichia</taxon>
    </lineage>
</organism>
<evidence type="ECO:0000313" key="2">
    <source>
        <dbReference type="EMBL" id="MCR6678934.1"/>
    </source>
</evidence>
<feature type="non-terminal residue" evidence="2">
    <location>
        <position position="1"/>
    </location>
</feature>
<dbReference type="InterPro" id="IPR025751">
    <property type="entry name" value="RsbRD_N_dom"/>
</dbReference>
<proteinExistence type="predicted"/>
<comment type="caution">
    <text evidence="2">The sequence shown here is derived from an EMBL/GenBank/DDBJ whole genome shotgun (WGS) entry which is preliminary data.</text>
</comment>
<protein>
    <recommendedName>
        <fullName evidence="1">RsbT co-antagonist protein RsbRD N-terminal domain-containing protein</fullName>
    </recommendedName>
</protein>